<sequence length="87" mass="9715">MSVISREGACDGEIGWAGRLSIAYAGLLARVKALRNRRAAYYMADLPDHLLADIGLKRDDVHAALKADWREDPTYVLARTACRRRSN</sequence>
<accession>A0ABW5CJL3</accession>
<comment type="caution">
    <text evidence="2">The sequence shown here is derived from an EMBL/GenBank/DDBJ whole genome shotgun (WGS) entry which is preliminary data.</text>
</comment>
<gene>
    <name evidence="2" type="ORF">ACFSKQ_04900</name>
</gene>
<feature type="domain" description="YjiS-like" evidence="1">
    <location>
        <begin position="34"/>
        <end position="62"/>
    </location>
</feature>
<evidence type="ECO:0000313" key="3">
    <source>
        <dbReference type="Proteomes" id="UP001597371"/>
    </source>
</evidence>
<name>A0ABW5CJL3_9HYPH</name>
<dbReference type="RefSeq" id="WP_209739820.1">
    <property type="nucleotide sequence ID" value="NZ_CP072611.1"/>
</dbReference>
<keyword evidence="3" id="KW-1185">Reference proteome</keyword>
<dbReference type="Proteomes" id="UP001597371">
    <property type="component" value="Unassembled WGS sequence"/>
</dbReference>
<proteinExistence type="predicted"/>
<reference evidence="3" key="1">
    <citation type="journal article" date="2019" name="Int. J. Syst. Evol. Microbiol.">
        <title>The Global Catalogue of Microorganisms (GCM) 10K type strain sequencing project: providing services to taxonomists for standard genome sequencing and annotation.</title>
        <authorList>
            <consortium name="The Broad Institute Genomics Platform"/>
            <consortium name="The Broad Institute Genome Sequencing Center for Infectious Disease"/>
            <person name="Wu L."/>
            <person name="Ma J."/>
        </authorList>
    </citation>
    <scope>NUCLEOTIDE SEQUENCE [LARGE SCALE GENOMIC DNA]</scope>
    <source>
        <strain evidence="3">ZS-35-S2</strain>
    </source>
</reference>
<evidence type="ECO:0000313" key="2">
    <source>
        <dbReference type="EMBL" id="MFD2236802.1"/>
    </source>
</evidence>
<organism evidence="2 3">
    <name type="scientific">Aureimonas populi</name>
    <dbReference type="NCBI Taxonomy" id="1701758"/>
    <lineage>
        <taxon>Bacteria</taxon>
        <taxon>Pseudomonadati</taxon>
        <taxon>Pseudomonadota</taxon>
        <taxon>Alphaproteobacteria</taxon>
        <taxon>Hyphomicrobiales</taxon>
        <taxon>Aurantimonadaceae</taxon>
        <taxon>Aureimonas</taxon>
    </lineage>
</organism>
<dbReference type="EMBL" id="JBHUIJ010000005">
    <property type="protein sequence ID" value="MFD2236802.1"/>
    <property type="molecule type" value="Genomic_DNA"/>
</dbReference>
<protein>
    <submittedName>
        <fullName evidence="2">DUF1127 domain-containing protein</fullName>
    </submittedName>
</protein>
<dbReference type="Pfam" id="PF06568">
    <property type="entry name" value="YjiS-like"/>
    <property type="match status" value="1"/>
</dbReference>
<dbReference type="InterPro" id="IPR009506">
    <property type="entry name" value="YjiS-like"/>
</dbReference>
<evidence type="ECO:0000259" key="1">
    <source>
        <dbReference type="Pfam" id="PF06568"/>
    </source>
</evidence>